<dbReference type="SUPFAM" id="SSF52540">
    <property type="entry name" value="P-loop containing nucleoside triphosphate hydrolases"/>
    <property type="match status" value="1"/>
</dbReference>
<organism evidence="1 2">
    <name type="scientific">Maridesulfovibrio ferrireducens</name>
    <dbReference type="NCBI Taxonomy" id="246191"/>
    <lineage>
        <taxon>Bacteria</taxon>
        <taxon>Pseudomonadati</taxon>
        <taxon>Thermodesulfobacteriota</taxon>
        <taxon>Desulfovibrionia</taxon>
        <taxon>Desulfovibrionales</taxon>
        <taxon>Desulfovibrionaceae</taxon>
        <taxon>Maridesulfovibrio</taxon>
    </lineage>
</organism>
<reference evidence="2" key="1">
    <citation type="submission" date="2016-10" db="EMBL/GenBank/DDBJ databases">
        <authorList>
            <person name="Varghese N."/>
            <person name="Submissions S."/>
        </authorList>
    </citation>
    <scope>NUCLEOTIDE SEQUENCE [LARGE SCALE GENOMIC DNA]</scope>
    <source>
        <strain evidence="2">DSM 16995</strain>
    </source>
</reference>
<dbReference type="InterPro" id="IPR027417">
    <property type="entry name" value="P-loop_NTPase"/>
</dbReference>
<dbReference type="EMBL" id="FNGA01000003">
    <property type="protein sequence ID" value="SDL08416.1"/>
    <property type="molecule type" value="Genomic_DNA"/>
</dbReference>
<dbReference type="RefSeq" id="WP_092160748.1">
    <property type="nucleotide sequence ID" value="NZ_FNGA01000003.1"/>
</dbReference>
<dbReference type="Proteomes" id="UP000199053">
    <property type="component" value="Unassembled WGS sequence"/>
</dbReference>
<proteinExistence type="predicted"/>
<evidence type="ECO:0000313" key="1">
    <source>
        <dbReference type="EMBL" id="SDL08416.1"/>
    </source>
</evidence>
<dbReference type="OrthoDB" id="9811073at2"/>
<evidence type="ECO:0000313" key="2">
    <source>
        <dbReference type="Proteomes" id="UP000199053"/>
    </source>
</evidence>
<keyword evidence="2" id="KW-1185">Reference proteome</keyword>
<gene>
    <name evidence="1" type="ORF">SAMN05660337_2024</name>
</gene>
<dbReference type="Pfam" id="PF13177">
    <property type="entry name" value="DNA_pol3_delta2"/>
    <property type="match status" value="1"/>
</dbReference>
<name>A0A1G9H610_9BACT</name>
<dbReference type="AlphaFoldDB" id="A0A1G9H610"/>
<accession>A0A1G9H610</accession>
<dbReference type="STRING" id="246191.SAMN05660337_2024"/>
<protein>
    <submittedName>
        <fullName evidence="1">DNA polymerase-3 subunit delta</fullName>
    </submittedName>
</protein>
<sequence length="286" mass="31709">MFTGIQETASRQKIVLPRFAKLALQPPQCLLIEGGSAEDRRDMARYWACLLNCESGGTPCGTCKPCLQIADNAFNDFLIIDRVDEDGVEKQDIPVDNVRKYFSVWGQPPHGRGTRVTVIEEAQHLNGNSANALLKTLEEPRPGNVFVLTAPQRERLLGTLVSRSWVITLAWPTETQNSPEVADWVSGMLGFWRSGQGWFARTSAKGALNKEQALKVVLGCQRELRNALMNPQLTPAANALSGLFDPKGLRRLDLVLGKAQESLNYNVNPALVLDWVCTAAMPRRKR</sequence>
<dbReference type="Gene3D" id="3.40.50.300">
    <property type="entry name" value="P-loop containing nucleotide triphosphate hydrolases"/>
    <property type="match status" value="1"/>
</dbReference>